<proteinExistence type="predicted"/>
<evidence type="ECO:0000256" key="1">
    <source>
        <dbReference type="SAM" id="MobiDB-lite"/>
    </source>
</evidence>
<evidence type="ECO:0000313" key="4">
    <source>
        <dbReference type="Proteomes" id="UP001161391"/>
    </source>
</evidence>
<organism evidence="3 4">
    <name type="scientific">Algimonas ampicilliniresistens</name>
    <dbReference type="NCBI Taxonomy" id="1298735"/>
    <lineage>
        <taxon>Bacteria</taxon>
        <taxon>Pseudomonadati</taxon>
        <taxon>Pseudomonadota</taxon>
        <taxon>Alphaproteobacteria</taxon>
        <taxon>Maricaulales</taxon>
        <taxon>Robiginitomaculaceae</taxon>
        <taxon>Algimonas</taxon>
    </lineage>
</organism>
<keyword evidence="4" id="KW-1185">Reference proteome</keyword>
<evidence type="ECO:0000313" key="3">
    <source>
        <dbReference type="EMBL" id="GLQ23981.1"/>
    </source>
</evidence>
<feature type="region of interest" description="Disordered" evidence="1">
    <location>
        <begin position="64"/>
        <end position="92"/>
    </location>
</feature>
<evidence type="ECO:0000256" key="2">
    <source>
        <dbReference type="SAM" id="Phobius"/>
    </source>
</evidence>
<dbReference type="EMBL" id="BSNK01000002">
    <property type="protein sequence ID" value="GLQ23981.1"/>
    <property type="molecule type" value="Genomic_DNA"/>
</dbReference>
<keyword evidence="2" id="KW-0472">Membrane</keyword>
<sequence length="161" mass="16910">MISPAYSFTTRTLLVYAVGLAVLAGLYGAYVSRASQMAGLSAQPFAPSLPNLTEVDTTEAADQIKASGIGRAVDPNAPNPDNSGPDTVGDIDPENAVPRISAVVVENGEPYAYVRTQEGFLKLAVGETVRSFHLIALSPSKAEFRKSDGDVSTQIFFSAAD</sequence>
<keyword evidence="2" id="KW-1133">Transmembrane helix</keyword>
<reference evidence="3" key="2">
    <citation type="submission" date="2023-01" db="EMBL/GenBank/DDBJ databases">
        <title>Draft genome sequence of Algimonas ampicilliniresistens strain NBRC 108219.</title>
        <authorList>
            <person name="Sun Q."/>
            <person name="Mori K."/>
        </authorList>
    </citation>
    <scope>NUCLEOTIDE SEQUENCE</scope>
    <source>
        <strain evidence="3">NBRC 108219</strain>
    </source>
</reference>
<protein>
    <recommendedName>
        <fullName evidence="5">Type II secretion system protein GspC N-terminal domain-containing protein</fullName>
    </recommendedName>
</protein>
<feature type="transmembrane region" description="Helical" evidence="2">
    <location>
        <begin position="13"/>
        <end position="31"/>
    </location>
</feature>
<dbReference type="Proteomes" id="UP001161391">
    <property type="component" value="Unassembled WGS sequence"/>
</dbReference>
<comment type="caution">
    <text evidence="3">The sequence shown here is derived from an EMBL/GenBank/DDBJ whole genome shotgun (WGS) entry which is preliminary data.</text>
</comment>
<reference evidence="3" key="1">
    <citation type="journal article" date="2014" name="Int. J. Syst. Evol. Microbiol.">
        <title>Complete genome of a new Firmicutes species belonging to the dominant human colonic microbiota ('Ruminococcus bicirculans') reveals two chromosomes and a selective capacity to utilize plant glucans.</title>
        <authorList>
            <consortium name="NISC Comparative Sequencing Program"/>
            <person name="Wegmann U."/>
            <person name="Louis P."/>
            <person name="Goesmann A."/>
            <person name="Henrissat B."/>
            <person name="Duncan S.H."/>
            <person name="Flint H.J."/>
        </authorList>
    </citation>
    <scope>NUCLEOTIDE SEQUENCE</scope>
    <source>
        <strain evidence="3">NBRC 108219</strain>
    </source>
</reference>
<keyword evidence="2" id="KW-0812">Transmembrane</keyword>
<evidence type="ECO:0008006" key="5">
    <source>
        <dbReference type="Google" id="ProtNLM"/>
    </source>
</evidence>
<gene>
    <name evidence="3" type="ORF">GCM10007853_18550</name>
</gene>
<dbReference type="RefSeq" id="WP_284389957.1">
    <property type="nucleotide sequence ID" value="NZ_BSNK01000002.1"/>
</dbReference>
<accession>A0ABQ5V8W1</accession>
<name>A0ABQ5V8W1_9PROT</name>